<evidence type="ECO:0000313" key="1">
    <source>
        <dbReference type="EMBL" id="GBM69317.1"/>
    </source>
</evidence>
<name>A0A4Y2HV09_ARAVE</name>
<organism evidence="1 2">
    <name type="scientific">Araneus ventricosus</name>
    <name type="common">Orbweaver spider</name>
    <name type="synonym">Epeira ventricosa</name>
    <dbReference type="NCBI Taxonomy" id="182803"/>
    <lineage>
        <taxon>Eukaryota</taxon>
        <taxon>Metazoa</taxon>
        <taxon>Ecdysozoa</taxon>
        <taxon>Arthropoda</taxon>
        <taxon>Chelicerata</taxon>
        <taxon>Arachnida</taxon>
        <taxon>Araneae</taxon>
        <taxon>Araneomorphae</taxon>
        <taxon>Entelegynae</taxon>
        <taxon>Araneoidea</taxon>
        <taxon>Araneidae</taxon>
        <taxon>Araneus</taxon>
    </lineage>
</organism>
<accession>A0A4Y2HV09</accession>
<evidence type="ECO:0000313" key="2">
    <source>
        <dbReference type="Proteomes" id="UP000499080"/>
    </source>
</evidence>
<comment type="caution">
    <text evidence="1">The sequence shown here is derived from an EMBL/GenBank/DDBJ whole genome shotgun (WGS) entry which is preliminary data.</text>
</comment>
<proteinExistence type="predicted"/>
<protein>
    <submittedName>
        <fullName evidence="1">Uncharacterized protein</fullName>
    </submittedName>
</protein>
<dbReference type="AlphaFoldDB" id="A0A4Y2HV09"/>
<gene>
    <name evidence="1" type="ORF">AVEN_112657_1</name>
</gene>
<keyword evidence="2" id="KW-1185">Reference proteome</keyword>
<reference evidence="1 2" key="1">
    <citation type="journal article" date="2019" name="Sci. Rep.">
        <title>Orb-weaving spider Araneus ventricosus genome elucidates the spidroin gene catalogue.</title>
        <authorList>
            <person name="Kono N."/>
            <person name="Nakamura H."/>
            <person name="Ohtoshi R."/>
            <person name="Moran D.A.P."/>
            <person name="Shinohara A."/>
            <person name="Yoshida Y."/>
            <person name="Fujiwara M."/>
            <person name="Mori M."/>
            <person name="Tomita M."/>
            <person name="Arakawa K."/>
        </authorList>
    </citation>
    <scope>NUCLEOTIDE SEQUENCE [LARGE SCALE GENOMIC DNA]</scope>
</reference>
<sequence>MPPSLRFRATSEHCLNLLFDVCQSPLTWRFSAGSDFEPSGPAKPRSTISPIFIFVKSDLEILEIVGIFDYLQGPQECLFGFGMEGHGLNRFHRRNLPMYVGLVGVKTAIVKQASHAV</sequence>
<dbReference type="Proteomes" id="UP000499080">
    <property type="component" value="Unassembled WGS sequence"/>
</dbReference>
<dbReference type="EMBL" id="BGPR01002189">
    <property type="protein sequence ID" value="GBM69317.1"/>
    <property type="molecule type" value="Genomic_DNA"/>
</dbReference>